<evidence type="ECO:0000313" key="3">
    <source>
        <dbReference type="EMBL" id="OBT92028.2"/>
    </source>
</evidence>
<organism evidence="3 4">
    <name type="scientific">Pseudogymnoascus verrucosus</name>
    <dbReference type="NCBI Taxonomy" id="342668"/>
    <lineage>
        <taxon>Eukaryota</taxon>
        <taxon>Fungi</taxon>
        <taxon>Dikarya</taxon>
        <taxon>Ascomycota</taxon>
        <taxon>Pezizomycotina</taxon>
        <taxon>Leotiomycetes</taxon>
        <taxon>Thelebolales</taxon>
        <taxon>Thelebolaceae</taxon>
        <taxon>Pseudogymnoascus</taxon>
    </lineage>
</organism>
<proteinExistence type="predicted"/>
<keyword evidence="2" id="KW-0812">Transmembrane</keyword>
<name>A0A1B8G872_9PEZI</name>
<feature type="region of interest" description="Disordered" evidence="1">
    <location>
        <begin position="1"/>
        <end position="31"/>
    </location>
</feature>
<evidence type="ECO:0000256" key="2">
    <source>
        <dbReference type="SAM" id="Phobius"/>
    </source>
</evidence>
<dbReference type="Proteomes" id="UP000091956">
    <property type="component" value="Unassembled WGS sequence"/>
</dbReference>
<evidence type="ECO:0000256" key="1">
    <source>
        <dbReference type="SAM" id="MobiDB-lite"/>
    </source>
</evidence>
<keyword evidence="2" id="KW-0472">Membrane</keyword>
<keyword evidence="2" id="KW-1133">Transmembrane helix</keyword>
<protein>
    <submittedName>
        <fullName evidence="3">Uncharacterized protein</fullName>
    </submittedName>
</protein>
<dbReference type="EMBL" id="KV460275">
    <property type="protein sequence ID" value="OBT92028.2"/>
    <property type="molecule type" value="Genomic_DNA"/>
</dbReference>
<keyword evidence="4" id="KW-1185">Reference proteome</keyword>
<gene>
    <name evidence="3" type="ORF">VE01_10283</name>
</gene>
<dbReference type="PANTHER" id="PTHR37848">
    <property type="entry name" value="EXPRESSED PROTEIN"/>
    <property type="match status" value="1"/>
</dbReference>
<dbReference type="AlphaFoldDB" id="A0A1B8G872"/>
<accession>A0A1B8G872</accession>
<evidence type="ECO:0000313" key="4">
    <source>
        <dbReference type="Proteomes" id="UP000091956"/>
    </source>
</evidence>
<sequence length="417" mass="46566">MGGKIQLPTGKSSRGPQLSYRDDPDRAETASMASAVTMDEYPEEEHLPSYHDVPDIVPQTQHEISYHVIPAVPESTVSSDLKTISTTYSPFSTSVETLSTFITEQAAYPPTYTLYLKGTHTETFRGRGDKGNKKETVVDFDIKLPMTHLLICPNPIHKTNASHCTDQRGTQCRYLLTPQAGEKAHRGTVLANSKDINWQPEDGESMIHSWCQAYVEDKSSIKSLEITRTVLLHDTSVVEGLVRRIVDSTSYRGHTKVHAVATNSKIIIYSPHRINTLRQNKYLCWFTYLTFLWLFTWPALFFMTKRYTGITAAFPYRREEADKINAKNLNNCTAKPLVMAEPAFVASWRDALRRAVLGQHQGWVDEVYRAQTSQMAISGNDNARVQSTGAAFLQGVVGAAVSIATGRQARTGWGADS</sequence>
<reference evidence="3 4" key="1">
    <citation type="submission" date="2016-03" db="EMBL/GenBank/DDBJ databases">
        <title>Comparative genomics of Pseudogymnoascus destructans, the fungus causing white-nose syndrome of bats.</title>
        <authorList>
            <person name="Palmer J.M."/>
            <person name="Drees K.P."/>
            <person name="Foster J.T."/>
            <person name="Lindner D.L."/>
        </authorList>
    </citation>
    <scope>NUCLEOTIDE SEQUENCE [LARGE SCALE GENOMIC DNA]</scope>
    <source>
        <strain evidence="3 4">UAMH 10579</strain>
    </source>
</reference>
<dbReference type="PANTHER" id="PTHR37848:SF1">
    <property type="entry name" value="SUN DOMAIN-CONTAINING PROTEIN"/>
    <property type="match status" value="1"/>
</dbReference>
<dbReference type="GeneID" id="28843669"/>
<reference evidence="4" key="2">
    <citation type="journal article" date="2018" name="Nat. Commun.">
        <title>Extreme sensitivity to ultraviolet light in the fungal pathogen causing white-nose syndrome of bats.</title>
        <authorList>
            <person name="Palmer J.M."/>
            <person name="Drees K.P."/>
            <person name="Foster J.T."/>
            <person name="Lindner D.L."/>
        </authorList>
    </citation>
    <scope>NUCLEOTIDE SEQUENCE [LARGE SCALE GENOMIC DNA]</scope>
    <source>
        <strain evidence="4">UAMH 10579</strain>
    </source>
</reference>
<dbReference type="RefSeq" id="XP_059319279.1">
    <property type="nucleotide sequence ID" value="XM_059464143.1"/>
</dbReference>